<keyword evidence="8" id="KW-1185">Reference proteome</keyword>
<accession>W7Y1I8</accession>
<dbReference type="EMBL" id="BAMD01000003">
    <property type="protein sequence ID" value="GAF01832.1"/>
    <property type="molecule type" value="Genomic_DNA"/>
</dbReference>
<dbReference type="InterPro" id="IPR022641">
    <property type="entry name" value="CheR_N"/>
</dbReference>
<evidence type="ECO:0000256" key="3">
    <source>
        <dbReference type="ARBA" id="ARBA00022603"/>
    </source>
</evidence>
<feature type="domain" description="CheR-type methyltransferase" evidence="6">
    <location>
        <begin position="18"/>
        <end position="292"/>
    </location>
</feature>
<protein>
    <recommendedName>
        <fullName evidence="2">protein-glutamate O-methyltransferase</fullName>
        <ecNumber evidence="2">2.1.1.80</ecNumber>
    </recommendedName>
</protein>
<dbReference type="InterPro" id="IPR022642">
    <property type="entry name" value="CheR_C"/>
</dbReference>
<comment type="catalytic activity">
    <reaction evidence="1">
        <text>L-glutamyl-[protein] + S-adenosyl-L-methionine = [protein]-L-glutamate 5-O-methyl ester + S-adenosyl-L-homocysteine</text>
        <dbReference type="Rhea" id="RHEA:24452"/>
        <dbReference type="Rhea" id="RHEA-COMP:10208"/>
        <dbReference type="Rhea" id="RHEA-COMP:10311"/>
        <dbReference type="ChEBI" id="CHEBI:29973"/>
        <dbReference type="ChEBI" id="CHEBI:57856"/>
        <dbReference type="ChEBI" id="CHEBI:59789"/>
        <dbReference type="ChEBI" id="CHEBI:82795"/>
        <dbReference type="EC" id="2.1.1.80"/>
    </reaction>
</comment>
<evidence type="ECO:0000256" key="2">
    <source>
        <dbReference type="ARBA" id="ARBA00012534"/>
    </source>
</evidence>
<dbReference type="Pfam" id="PF03705">
    <property type="entry name" value="CheR_N"/>
    <property type="match status" value="1"/>
</dbReference>
<comment type="caution">
    <text evidence="7">The sequence shown here is derived from an EMBL/GenBank/DDBJ whole genome shotgun (WGS) entry which is preliminary data.</text>
</comment>
<keyword evidence="3 7" id="KW-0489">Methyltransferase</keyword>
<dbReference type="PANTHER" id="PTHR24422">
    <property type="entry name" value="CHEMOTAXIS PROTEIN METHYLTRANSFERASE"/>
    <property type="match status" value="1"/>
</dbReference>
<dbReference type="CDD" id="cd02440">
    <property type="entry name" value="AdoMet_MTases"/>
    <property type="match status" value="1"/>
</dbReference>
<evidence type="ECO:0000256" key="4">
    <source>
        <dbReference type="ARBA" id="ARBA00022679"/>
    </source>
</evidence>
<proteinExistence type="predicted"/>
<dbReference type="Proteomes" id="UP000019402">
    <property type="component" value="Unassembled WGS sequence"/>
</dbReference>
<dbReference type="PROSITE" id="PS50123">
    <property type="entry name" value="CHER"/>
    <property type="match status" value="1"/>
</dbReference>
<dbReference type="InterPro" id="IPR050903">
    <property type="entry name" value="Bact_Chemotaxis_MeTrfase"/>
</dbReference>
<sequence length="297" mass="34433">MTDPSNIYSNELDCFKAELSEKDFSAFSSFIFNEFGIKMPPVKRVMLQGRLLKRIRQLNMKSYSEYKDYLFSAEGQKEEIFNFLNVVTTNKTDFFREPVHFDFLKNDVLPMFTERGTRETFKIWSAGCSSGEELYTIAMTLNEHKRENAGFTYKMLGTDISQNVLSKAAKGIYASNKVDIVPLELKKRYLLKSKDKENPTVKVRPELQSNLNLKYLNLMDSNYANINELFDVIFCRNVLIYFDRDTQESVINKLITHLKPGGIFFIGHSESLTGMDVPLEHIKPTIFRKKQSTKLQP</sequence>
<organism evidence="7 8">
    <name type="scientific">Saccharicrinis fermentans DSM 9555 = JCM 21142</name>
    <dbReference type="NCBI Taxonomy" id="869213"/>
    <lineage>
        <taxon>Bacteria</taxon>
        <taxon>Pseudomonadati</taxon>
        <taxon>Bacteroidota</taxon>
        <taxon>Bacteroidia</taxon>
        <taxon>Marinilabiliales</taxon>
        <taxon>Marinilabiliaceae</taxon>
        <taxon>Saccharicrinis</taxon>
    </lineage>
</organism>
<evidence type="ECO:0000256" key="1">
    <source>
        <dbReference type="ARBA" id="ARBA00001541"/>
    </source>
</evidence>
<dbReference type="Gene3D" id="3.40.50.150">
    <property type="entry name" value="Vaccinia Virus protein VP39"/>
    <property type="match status" value="1"/>
</dbReference>
<dbReference type="EC" id="2.1.1.80" evidence="2"/>
<dbReference type="GO" id="GO:0008983">
    <property type="term" value="F:protein-glutamate O-methyltransferase activity"/>
    <property type="evidence" value="ECO:0007669"/>
    <property type="project" value="UniProtKB-EC"/>
</dbReference>
<dbReference type="AlphaFoldDB" id="W7Y1I8"/>
<dbReference type="SUPFAM" id="SSF47757">
    <property type="entry name" value="Chemotaxis receptor methyltransferase CheR, N-terminal domain"/>
    <property type="match status" value="1"/>
</dbReference>
<dbReference type="Pfam" id="PF01739">
    <property type="entry name" value="CheR"/>
    <property type="match status" value="1"/>
</dbReference>
<dbReference type="InterPro" id="IPR000780">
    <property type="entry name" value="CheR_MeTrfase"/>
</dbReference>
<dbReference type="InterPro" id="IPR026024">
    <property type="entry name" value="Chemotaxis_MeTrfase_CheR"/>
</dbReference>
<dbReference type="PIRSF" id="PIRSF000410">
    <property type="entry name" value="CheR"/>
    <property type="match status" value="1"/>
</dbReference>
<dbReference type="InterPro" id="IPR029063">
    <property type="entry name" value="SAM-dependent_MTases_sf"/>
</dbReference>
<gene>
    <name evidence="7" type="ORF">JCM21142_450</name>
</gene>
<dbReference type="PANTHER" id="PTHR24422:SF26">
    <property type="entry name" value="CHEMOTAXIS PROTEIN METHYLTRANSFERASE"/>
    <property type="match status" value="1"/>
</dbReference>
<dbReference type="InterPro" id="IPR036804">
    <property type="entry name" value="CheR_N_sf"/>
</dbReference>
<dbReference type="RefSeq" id="WP_052343281.1">
    <property type="nucleotide sequence ID" value="NZ_BAMD01000003.1"/>
</dbReference>
<dbReference type="PRINTS" id="PR00996">
    <property type="entry name" value="CHERMTFRASE"/>
</dbReference>
<dbReference type="SUPFAM" id="SSF53335">
    <property type="entry name" value="S-adenosyl-L-methionine-dependent methyltransferases"/>
    <property type="match status" value="1"/>
</dbReference>
<evidence type="ECO:0000259" key="6">
    <source>
        <dbReference type="PROSITE" id="PS50123"/>
    </source>
</evidence>
<evidence type="ECO:0000313" key="7">
    <source>
        <dbReference type="EMBL" id="GAF01832.1"/>
    </source>
</evidence>
<dbReference type="STRING" id="869213.GCA_000517085_03556"/>
<keyword evidence="5" id="KW-0949">S-adenosyl-L-methionine</keyword>
<name>W7Y1I8_9BACT</name>
<reference evidence="7 8" key="1">
    <citation type="journal article" date="2014" name="Genome Announc.">
        <title>Draft Genome Sequence of Cytophaga fermentans JCM 21142T, a Facultative Anaerobe Isolated from Marine Mud.</title>
        <authorList>
            <person name="Starns D."/>
            <person name="Oshima K."/>
            <person name="Suda W."/>
            <person name="Iino T."/>
            <person name="Yuki M."/>
            <person name="Inoue J."/>
            <person name="Kitamura K."/>
            <person name="Iida T."/>
            <person name="Darby A."/>
            <person name="Hattori M."/>
            <person name="Ohkuma M."/>
        </authorList>
    </citation>
    <scope>NUCLEOTIDE SEQUENCE [LARGE SCALE GENOMIC DNA]</scope>
    <source>
        <strain evidence="7 8">JCM 21142</strain>
    </source>
</reference>
<keyword evidence="4 7" id="KW-0808">Transferase</keyword>
<dbReference type="eggNOG" id="COG1352">
    <property type="taxonomic scope" value="Bacteria"/>
</dbReference>
<dbReference type="SMART" id="SM00138">
    <property type="entry name" value="MeTrc"/>
    <property type="match status" value="1"/>
</dbReference>
<dbReference type="Gene3D" id="1.10.155.10">
    <property type="entry name" value="Chemotaxis receptor methyltransferase CheR, N-terminal domain"/>
    <property type="match status" value="1"/>
</dbReference>
<evidence type="ECO:0000256" key="5">
    <source>
        <dbReference type="ARBA" id="ARBA00022691"/>
    </source>
</evidence>
<evidence type="ECO:0000313" key="8">
    <source>
        <dbReference type="Proteomes" id="UP000019402"/>
    </source>
</evidence>
<dbReference type="GO" id="GO:0032259">
    <property type="term" value="P:methylation"/>
    <property type="evidence" value="ECO:0007669"/>
    <property type="project" value="UniProtKB-KW"/>
</dbReference>